<keyword evidence="2" id="KW-1185">Reference proteome</keyword>
<dbReference type="EMBL" id="BOPG01000023">
    <property type="protein sequence ID" value="GIJ56124.1"/>
    <property type="molecule type" value="Genomic_DNA"/>
</dbReference>
<evidence type="ECO:0008006" key="3">
    <source>
        <dbReference type="Google" id="ProtNLM"/>
    </source>
</evidence>
<protein>
    <recommendedName>
        <fullName evidence="3">DUF1697 domain-containing protein</fullName>
    </recommendedName>
</protein>
<evidence type="ECO:0000313" key="1">
    <source>
        <dbReference type="EMBL" id="GIJ56124.1"/>
    </source>
</evidence>
<dbReference type="InterPro" id="IPR012545">
    <property type="entry name" value="DUF1697"/>
</dbReference>
<dbReference type="PANTHER" id="PTHR36439">
    <property type="entry name" value="BLL4334 PROTEIN"/>
    <property type="match status" value="1"/>
</dbReference>
<dbReference type="RefSeq" id="WP_203993916.1">
    <property type="nucleotide sequence ID" value="NZ_BOPG01000023.1"/>
</dbReference>
<dbReference type="Proteomes" id="UP000612585">
    <property type="component" value="Unassembled WGS sequence"/>
</dbReference>
<organism evidence="1 2">
    <name type="scientific">Virgisporangium aurantiacum</name>
    <dbReference type="NCBI Taxonomy" id="175570"/>
    <lineage>
        <taxon>Bacteria</taxon>
        <taxon>Bacillati</taxon>
        <taxon>Actinomycetota</taxon>
        <taxon>Actinomycetes</taxon>
        <taxon>Micromonosporales</taxon>
        <taxon>Micromonosporaceae</taxon>
        <taxon>Virgisporangium</taxon>
    </lineage>
</organism>
<name>A0A8J4DZP2_9ACTN</name>
<comment type="caution">
    <text evidence="1">The sequence shown here is derived from an EMBL/GenBank/DDBJ whole genome shotgun (WGS) entry which is preliminary data.</text>
</comment>
<gene>
    <name evidence="1" type="ORF">Vau01_036400</name>
</gene>
<evidence type="ECO:0000313" key="2">
    <source>
        <dbReference type="Proteomes" id="UP000612585"/>
    </source>
</evidence>
<dbReference type="PANTHER" id="PTHR36439:SF1">
    <property type="entry name" value="DUF1697 DOMAIN-CONTAINING PROTEIN"/>
    <property type="match status" value="1"/>
</dbReference>
<dbReference type="PIRSF" id="PIRSF008502">
    <property type="entry name" value="UCP008502"/>
    <property type="match status" value="1"/>
</dbReference>
<proteinExistence type="predicted"/>
<accession>A0A8J4DZP2</accession>
<dbReference type="Pfam" id="PF08002">
    <property type="entry name" value="DUF1697"/>
    <property type="match status" value="1"/>
</dbReference>
<reference evidence="1" key="1">
    <citation type="submission" date="2021-01" db="EMBL/GenBank/DDBJ databases">
        <title>Whole genome shotgun sequence of Virgisporangium aurantiacum NBRC 16421.</title>
        <authorList>
            <person name="Komaki H."/>
            <person name="Tamura T."/>
        </authorList>
    </citation>
    <scope>NUCLEOTIDE SEQUENCE</scope>
    <source>
        <strain evidence="1">NBRC 16421</strain>
    </source>
</reference>
<dbReference type="SUPFAM" id="SSF160379">
    <property type="entry name" value="SP0830-like"/>
    <property type="match status" value="1"/>
</dbReference>
<dbReference type="AlphaFoldDB" id="A0A8J4DZP2"/>
<sequence length="181" mass="19377">MPEWVLLPRAINLGARNKVAMPQLRQALTVAGFDDVRTYVQSGNVVARSRHRSASRAAQAVEAVIHAEFGVTTSVVVRTPQQIRDVLAWNPFPSEAAARPTGVQVIHLDAPPDPAGVAPLLESDWSPDALAVRGLEVCVCYAAASRASRLQHAPLLKRLGVGGTARNWRTLIAIEALLSPG</sequence>
<dbReference type="Gene3D" id="3.30.70.1280">
    <property type="entry name" value="SP0830-like domains"/>
    <property type="match status" value="1"/>
</dbReference>